<name>A0AAP0BEW8_9ASPA</name>
<proteinExistence type="predicted"/>
<reference evidence="1 2" key="1">
    <citation type="journal article" date="2022" name="Nat. Plants">
        <title>Genomes of leafy and leafless Platanthera orchids illuminate the evolution of mycoheterotrophy.</title>
        <authorList>
            <person name="Li M.H."/>
            <person name="Liu K.W."/>
            <person name="Li Z."/>
            <person name="Lu H.C."/>
            <person name="Ye Q.L."/>
            <person name="Zhang D."/>
            <person name="Wang J.Y."/>
            <person name="Li Y.F."/>
            <person name="Zhong Z.M."/>
            <person name="Liu X."/>
            <person name="Yu X."/>
            <person name="Liu D.K."/>
            <person name="Tu X.D."/>
            <person name="Liu B."/>
            <person name="Hao Y."/>
            <person name="Liao X.Y."/>
            <person name="Jiang Y.T."/>
            <person name="Sun W.H."/>
            <person name="Chen J."/>
            <person name="Chen Y.Q."/>
            <person name="Ai Y."/>
            <person name="Zhai J.W."/>
            <person name="Wu S.S."/>
            <person name="Zhou Z."/>
            <person name="Hsiao Y.Y."/>
            <person name="Wu W.L."/>
            <person name="Chen Y.Y."/>
            <person name="Lin Y.F."/>
            <person name="Hsu J.L."/>
            <person name="Li C.Y."/>
            <person name="Wang Z.W."/>
            <person name="Zhao X."/>
            <person name="Zhong W.Y."/>
            <person name="Ma X.K."/>
            <person name="Ma L."/>
            <person name="Huang J."/>
            <person name="Chen G.Z."/>
            <person name="Huang M.Z."/>
            <person name="Huang L."/>
            <person name="Peng D.H."/>
            <person name="Luo Y.B."/>
            <person name="Zou S.Q."/>
            <person name="Chen S.P."/>
            <person name="Lan S."/>
            <person name="Tsai W.C."/>
            <person name="Van de Peer Y."/>
            <person name="Liu Z.J."/>
        </authorList>
    </citation>
    <scope>NUCLEOTIDE SEQUENCE [LARGE SCALE GENOMIC DNA]</scope>
    <source>
        <strain evidence="1">Lor287</strain>
    </source>
</reference>
<accession>A0AAP0BEW8</accession>
<protein>
    <submittedName>
        <fullName evidence="1">Uncharacterized protein</fullName>
    </submittedName>
</protein>
<dbReference type="EMBL" id="JBBWWQ010000010">
    <property type="protein sequence ID" value="KAK8936607.1"/>
    <property type="molecule type" value="Genomic_DNA"/>
</dbReference>
<evidence type="ECO:0000313" key="2">
    <source>
        <dbReference type="Proteomes" id="UP001418222"/>
    </source>
</evidence>
<keyword evidence="2" id="KW-1185">Reference proteome</keyword>
<evidence type="ECO:0000313" key="1">
    <source>
        <dbReference type="EMBL" id="KAK8936607.1"/>
    </source>
</evidence>
<organism evidence="1 2">
    <name type="scientific">Platanthera zijinensis</name>
    <dbReference type="NCBI Taxonomy" id="2320716"/>
    <lineage>
        <taxon>Eukaryota</taxon>
        <taxon>Viridiplantae</taxon>
        <taxon>Streptophyta</taxon>
        <taxon>Embryophyta</taxon>
        <taxon>Tracheophyta</taxon>
        <taxon>Spermatophyta</taxon>
        <taxon>Magnoliopsida</taxon>
        <taxon>Liliopsida</taxon>
        <taxon>Asparagales</taxon>
        <taxon>Orchidaceae</taxon>
        <taxon>Orchidoideae</taxon>
        <taxon>Orchideae</taxon>
        <taxon>Orchidinae</taxon>
        <taxon>Platanthera</taxon>
    </lineage>
</organism>
<dbReference type="Proteomes" id="UP001418222">
    <property type="component" value="Unassembled WGS sequence"/>
</dbReference>
<gene>
    <name evidence="1" type="ORF">KSP39_PZI012492</name>
</gene>
<sequence>MTVTLMLKFAVVLKVSNTYTNTFIKAQIVFLFNFNQFQTTMNFLIMLMGGGYVPKRHAGNYSNFT</sequence>
<comment type="caution">
    <text evidence="1">The sequence shown here is derived from an EMBL/GenBank/DDBJ whole genome shotgun (WGS) entry which is preliminary data.</text>
</comment>
<dbReference type="AlphaFoldDB" id="A0AAP0BEW8"/>